<dbReference type="SMART" id="SM00494">
    <property type="entry name" value="ChtBD2"/>
    <property type="match status" value="4"/>
</dbReference>
<dbReference type="Proteomes" id="UP000002320">
    <property type="component" value="Unassembled WGS sequence"/>
</dbReference>
<dbReference type="VEuPathDB" id="VectorBase:CPIJ007897"/>
<dbReference type="FunCoup" id="B0WLE7">
    <property type="interactions" value="16"/>
</dbReference>
<dbReference type="KEGG" id="cqu:CpipJ_CPIJ007897"/>
<feature type="signal peptide" evidence="6">
    <location>
        <begin position="1"/>
        <end position="18"/>
    </location>
</feature>
<feature type="domain" description="Chitin-binding type-2" evidence="7">
    <location>
        <begin position="108"/>
        <end position="168"/>
    </location>
</feature>
<feature type="domain" description="Chitin-binding type-2" evidence="7">
    <location>
        <begin position="30"/>
        <end position="90"/>
    </location>
</feature>
<evidence type="ECO:0000256" key="5">
    <source>
        <dbReference type="ARBA" id="ARBA00023180"/>
    </source>
</evidence>
<sequence>MKVFIATLPLLFALGTFANPTFRYEDGVVNPQCPSVDDPRNPIHLPHPTDCGRFLKCFNGRAFTIPCPPGEQFGVRIQRCDYPQIAQCRTVLAQPQPAQFRFEEGIPNAACPRTDDPMRPIHLRHPTSCRKFMKCFSGKTFELDCPPGQEWAAALNRCDYPSVAMCSLAQRSRVEEEPAQQGTANEAIEEVKEEQPVEVIEETEAEPEGVQEKRAKILPMKAEFVYSAGIPNHLCPLKDDPFRPVHLPHDFDCSKFQKCFDGRAYVISCPPGQQYGPRINRCDYPQFAQCSLPKKKHLPKSLSKARSKVPDDYYYDDYNYDSDGDFPLDSTEWTEDQREMILGISDIRCPKEDDEDSPVHLVHPKDCGKFYKCYNGRAYLIMCPPGQHWSVRFDRCEYPKHSLLDIH</sequence>
<keyword evidence="3" id="KW-0677">Repeat</keyword>
<organism>
    <name type="scientific">Culex quinquefasciatus</name>
    <name type="common">Southern house mosquito</name>
    <name type="synonym">Culex pungens</name>
    <dbReference type="NCBI Taxonomy" id="7176"/>
    <lineage>
        <taxon>Eukaryota</taxon>
        <taxon>Metazoa</taxon>
        <taxon>Ecdysozoa</taxon>
        <taxon>Arthropoda</taxon>
        <taxon>Hexapoda</taxon>
        <taxon>Insecta</taxon>
        <taxon>Pterygota</taxon>
        <taxon>Neoptera</taxon>
        <taxon>Endopterygota</taxon>
        <taxon>Diptera</taxon>
        <taxon>Nematocera</taxon>
        <taxon>Culicoidea</taxon>
        <taxon>Culicidae</taxon>
        <taxon>Culicinae</taxon>
        <taxon>Culicini</taxon>
        <taxon>Culex</taxon>
        <taxon>Culex</taxon>
    </lineage>
</organism>
<protein>
    <recommendedName>
        <fullName evidence="7">Chitin-binding type-2 domain-containing protein</fullName>
    </recommendedName>
</protein>
<dbReference type="PANTHER" id="PTHR23301">
    <property type="entry name" value="CHITIN BINDING PERITROPHIN-A"/>
    <property type="match status" value="1"/>
</dbReference>
<evidence type="ECO:0000313" key="10">
    <source>
        <dbReference type="Proteomes" id="UP000002320"/>
    </source>
</evidence>
<feature type="chain" id="PRO_5014566808" description="Chitin-binding type-2 domain-containing protein" evidence="6">
    <location>
        <begin position="19"/>
        <end position="407"/>
    </location>
</feature>
<dbReference type="EMBL" id="DS231984">
    <property type="protein sequence ID" value="EDS30440.1"/>
    <property type="molecule type" value="Genomic_DNA"/>
</dbReference>
<dbReference type="PANTHER" id="PTHR23301:SF0">
    <property type="entry name" value="CHITIN-BINDING TYPE-2 DOMAIN-CONTAINING PROTEIN-RELATED"/>
    <property type="match status" value="1"/>
</dbReference>
<keyword evidence="4" id="KW-1015">Disulfide bond</keyword>
<accession>B0WLE7</accession>
<dbReference type="InterPro" id="IPR036508">
    <property type="entry name" value="Chitin-bd_dom_sf"/>
</dbReference>
<gene>
    <name evidence="9" type="primary">6040060</name>
    <name evidence="8" type="ORF">CpipJ_CPIJ007897</name>
</gene>
<dbReference type="VEuPathDB" id="VectorBase:CQUJHB017240"/>
<evidence type="ECO:0000256" key="2">
    <source>
        <dbReference type="ARBA" id="ARBA00022729"/>
    </source>
</evidence>
<keyword evidence="10" id="KW-1185">Reference proteome</keyword>
<dbReference type="AlphaFoldDB" id="B0WLE7"/>
<dbReference type="GO" id="GO:0008061">
    <property type="term" value="F:chitin binding"/>
    <property type="evidence" value="ECO:0007669"/>
    <property type="project" value="UniProtKB-KW"/>
</dbReference>
<dbReference type="Gene3D" id="2.170.140.10">
    <property type="entry name" value="Chitin binding domain"/>
    <property type="match status" value="4"/>
</dbReference>
<dbReference type="HOGENOM" id="CLU_043985_0_0_1"/>
<dbReference type="OMA" id="NGRAFTI"/>
<name>B0WLE7_CULQU</name>
<dbReference type="eggNOG" id="ENOG502TCK4">
    <property type="taxonomic scope" value="Eukaryota"/>
</dbReference>
<keyword evidence="2 6" id="KW-0732">Signal</keyword>
<evidence type="ECO:0000256" key="4">
    <source>
        <dbReference type="ARBA" id="ARBA00023157"/>
    </source>
</evidence>
<dbReference type="InterPro" id="IPR051940">
    <property type="entry name" value="Chitin_bind-dev_reg"/>
</dbReference>
<evidence type="ECO:0000256" key="1">
    <source>
        <dbReference type="ARBA" id="ARBA00022669"/>
    </source>
</evidence>
<evidence type="ECO:0000313" key="9">
    <source>
        <dbReference type="EnsemblMetazoa" id="CPIJ007897-PA"/>
    </source>
</evidence>
<evidence type="ECO:0000313" key="8">
    <source>
        <dbReference type="EMBL" id="EDS30440.1"/>
    </source>
</evidence>
<reference evidence="8" key="1">
    <citation type="submission" date="2007-03" db="EMBL/GenBank/DDBJ databases">
        <title>Annotation of Culex pipiens quinquefasciatus.</title>
        <authorList>
            <consortium name="The Broad Institute Genome Sequencing Platform"/>
            <person name="Atkinson P.W."/>
            <person name="Hemingway J."/>
            <person name="Christensen B.M."/>
            <person name="Higgs S."/>
            <person name="Kodira C."/>
            <person name="Hannick L."/>
            <person name="Megy K."/>
            <person name="O'Leary S."/>
            <person name="Pearson M."/>
            <person name="Haas B.J."/>
            <person name="Mauceli E."/>
            <person name="Wortman J.R."/>
            <person name="Lee N.H."/>
            <person name="Guigo R."/>
            <person name="Stanke M."/>
            <person name="Alvarado L."/>
            <person name="Amedeo P."/>
            <person name="Antoine C.H."/>
            <person name="Arensburger P."/>
            <person name="Bidwell S.L."/>
            <person name="Crawford M."/>
            <person name="Camaro F."/>
            <person name="Devon K."/>
            <person name="Engels R."/>
            <person name="Hammond M."/>
            <person name="Howarth C."/>
            <person name="Koehrsen M."/>
            <person name="Lawson D."/>
            <person name="Montgomery P."/>
            <person name="Nene V."/>
            <person name="Nusbaum C."/>
            <person name="Puiu D."/>
            <person name="Romero-Severson J."/>
            <person name="Severson D.W."/>
            <person name="Shumway M."/>
            <person name="Sisk P."/>
            <person name="Stolte C."/>
            <person name="Zeng Q."/>
            <person name="Eisenstadt E."/>
            <person name="Fraser-Liggett C."/>
            <person name="Strausberg R."/>
            <person name="Galagan J."/>
            <person name="Birren B."/>
            <person name="Collins F.H."/>
        </authorList>
    </citation>
    <scope>NUCLEOTIDE SEQUENCE [LARGE SCALE GENOMIC DNA]</scope>
    <source>
        <strain evidence="8">JHB</strain>
    </source>
</reference>
<evidence type="ECO:0000256" key="3">
    <source>
        <dbReference type="ARBA" id="ARBA00022737"/>
    </source>
</evidence>
<dbReference type="GO" id="GO:0005576">
    <property type="term" value="C:extracellular region"/>
    <property type="evidence" value="ECO:0007669"/>
    <property type="project" value="InterPro"/>
</dbReference>
<dbReference type="InterPro" id="IPR002557">
    <property type="entry name" value="Chitin-bd_dom"/>
</dbReference>
<dbReference type="EnsemblMetazoa" id="CPIJ007897-RA">
    <property type="protein sequence ID" value="CPIJ007897-PA"/>
    <property type="gene ID" value="CPIJ007897"/>
</dbReference>
<proteinExistence type="predicted"/>
<dbReference type="InParanoid" id="B0WLE7"/>
<evidence type="ECO:0000259" key="7">
    <source>
        <dbReference type="PROSITE" id="PS50940"/>
    </source>
</evidence>
<dbReference type="Pfam" id="PF01607">
    <property type="entry name" value="CBM_14"/>
    <property type="match status" value="4"/>
</dbReference>
<dbReference type="PROSITE" id="PS50940">
    <property type="entry name" value="CHIT_BIND_II"/>
    <property type="match status" value="4"/>
</dbReference>
<feature type="domain" description="Chitin-binding type-2" evidence="7">
    <location>
        <begin position="232"/>
        <end position="292"/>
    </location>
</feature>
<keyword evidence="5" id="KW-0325">Glycoprotein</keyword>
<keyword evidence="1" id="KW-0147">Chitin-binding</keyword>
<reference evidence="9" key="2">
    <citation type="submission" date="2021-02" db="UniProtKB">
        <authorList>
            <consortium name="EnsemblMetazoa"/>
        </authorList>
    </citation>
    <scope>IDENTIFICATION</scope>
    <source>
        <strain evidence="9">JHB</strain>
    </source>
</reference>
<evidence type="ECO:0000256" key="6">
    <source>
        <dbReference type="SAM" id="SignalP"/>
    </source>
</evidence>
<dbReference type="SUPFAM" id="SSF57625">
    <property type="entry name" value="Invertebrate chitin-binding proteins"/>
    <property type="match status" value="4"/>
</dbReference>
<feature type="domain" description="Chitin-binding type-2" evidence="7">
    <location>
        <begin position="346"/>
        <end position="407"/>
    </location>
</feature>
<dbReference type="OrthoDB" id="6020543at2759"/>